<comment type="caution">
    <text evidence="1">The sequence shown here is derived from an EMBL/GenBank/DDBJ whole genome shotgun (WGS) entry which is preliminary data.</text>
</comment>
<dbReference type="Proteomes" id="UP000225910">
    <property type="component" value="Unassembled WGS sequence"/>
</dbReference>
<dbReference type="AlphaFoldDB" id="A0A9X7ATN6"/>
<evidence type="ECO:0000313" key="1">
    <source>
        <dbReference type="EMBL" id="PFT73069.1"/>
    </source>
</evidence>
<feature type="non-terminal residue" evidence="1">
    <location>
        <position position="165"/>
    </location>
</feature>
<dbReference type="Gene3D" id="2.60.120.260">
    <property type="entry name" value="Galactose-binding domain-like"/>
    <property type="match status" value="1"/>
</dbReference>
<name>A0A9X7ATN6_BACTU</name>
<accession>A0A9X7ATN6</accession>
<sequence length="165" mass="17300">MSDVILNGSFETGTFADWITSNANVTNMFSHTGVYSARLAGGNVTSYIAQVVPVTAGSTFELFVSLAKVGMGTSAPVQLQVNYFNTLSIELGNALFIDIPVDKLPTGNEKTWSTVYHFVTAAPMTATHAFVLINSLPLAGTVDVLIDDVMLVTSSTGTSGVTGPT</sequence>
<keyword evidence="1" id="KW-0176">Collagen</keyword>
<dbReference type="EMBL" id="NVCU01000492">
    <property type="protein sequence ID" value="PFT73069.1"/>
    <property type="molecule type" value="Genomic_DNA"/>
</dbReference>
<organism evidence="1 2">
    <name type="scientific">Bacillus thuringiensis</name>
    <dbReference type="NCBI Taxonomy" id="1428"/>
    <lineage>
        <taxon>Bacteria</taxon>
        <taxon>Bacillati</taxon>
        <taxon>Bacillota</taxon>
        <taxon>Bacilli</taxon>
        <taxon>Bacillales</taxon>
        <taxon>Bacillaceae</taxon>
        <taxon>Bacillus</taxon>
        <taxon>Bacillus cereus group</taxon>
    </lineage>
</organism>
<evidence type="ECO:0000313" key="2">
    <source>
        <dbReference type="Proteomes" id="UP000225910"/>
    </source>
</evidence>
<proteinExistence type="predicted"/>
<gene>
    <name evidence="1" type="ORF">COK81_32960</name>
</gene>
<reference evidence="1 2" key="1">
    <citation type="submission" date="2017-09" db="EMBL/GenBank/DDBJ databases">
        <title>Large-scale bioinformatics analysis of Bacillus genomes uncovers conserved roles of natural products in bacterial physiology.</title>
        <authorList>
            <consortium name="Agbiome Team Llc"/>
            <person name="Bleich R.M."/>
            <person name="Grubbs K.J."/>
            <person name="Santa Maria K.C."/>
            <person name="Allen S.E."/>
            <person name="Farag S."/>
            <person name="Shank E.A."/>
            <person name="Bowers A."/>
        </authorList>
    </citation>
    <scope>NUCLEOTIDE SEQUENCE [LARGE SCALE GENOMIC DNA]</scope>
    <source>
        <strain evidence="1 2">AFS064137</strain>
    </source>
</reference>
<protein>
    <submittedName>
        <fullName evidence="1">Collagen-like protein</fullName>
    </submittedName>
</protein>
<dbReference type="NCBIfam" id="NF033675">
    <property type="entry name" value="NTTRR-F1"/>
    <property type="match status" value="1"/>
</dbReference>
<dbReference type="RefSeq" id="WP_141545034.1">
    <property type="nucleotide sequence ID" value="NZ_NVCU01000492.1"/>
</dbReference>